<proteinExistence type="predicted"/>
<dbReference type="RefSeq" id="WP_166781138.1">
    <property type="nucleotide sequence ID" value="NZ_JAAOYO010000004.1"/>
</dbReference>
<evidence type="ECO:0000313" key="1">
    <source>
        <dbReference type="EMBL" id="NII42141.1"/>
    </source>
</evidence>
<sequence length="144" mass="15874">MTEYSAARGPAISSKRPVARVNLAISEVDRTQEGIAVVGTKAEVSVRGEGDDEDDAYCNVLSEYVVTMELDAPDPLPDELSDELGRFAMEHTFARHRERIMEATMRMGIPLLRLPLTLEEVEERANAVITTRIEADPKETIAGS</sequence>
<evidence type="ECO:0000313" key="2">
    <source>
        <dbReference type="Proteomes" id="UP001318300"/>
    </source>
</evidence>
<gene>
    <name evidence="1" type="ORF">E9228_002799</name>
</gene>
<keyword evidence="2" id="KW-1185">Reference proteome</keyword>
<accession>A0ABX0TCF4</accession>
<protein>
    <submittedName>
        <fullName evidence="1">Uncharacterized protein</fullName>
    </submittedName>
</protein>
<dbReference type="Proteomes" id="UP001318300">
    <property type="component" value="Unassembled WGS sequence"/>
</dbReference>
<dbReference type="EMBL" id="JAAOYO010000004">
    <property type="protein sequence ID" value="NII42141.1"/>
    <property type="molecule type" value="Genomic_DNA"/>
</dbReference>
<name>A0ABX0TCF4_9MICO</name>
<reference evidence="1 2" key="1">
    <citation type="submission" date="2020-03" db="EMBL/GenBank/DDBJ databases">
        <title>Above-ground endophytic microbial communities from plants in different locations in the United States.</title>
        <authorList>
            <person name="Frank C."/>
        </authorList>
    </citation>
    <scope>NUCLEOTIDE SEQUENCE [LARGE SCALE GENOMIC DNA]</scope>
    <source>
        <strain evidence="1 2">WW7</strain>
    </source>
</reference>
<comment type="caution">
    <text evidence="1">The sequence shown here is derived from an EMBL/GenBank/DDBJ whole genome shotgun (WGS) entry which is preliminary data.</text>
</comment>
<organism evidence="1 2">
    <name type="scientific">Curtobacterium salicis</name>
    <dbReference type="NCBI Taxonomy" id="1779862"/>
    <lineage>
        <taxon>Bacteria</taxon>
        <taxon>Bacillati</taxon>
        <taxon>Actinomycetota</taxon>
        <taxon>Actinomycetes</taxon>
        <taxon>Micrococcales</taxon>
        <taxon>Microbacteriaceae</taxon>
        <taxon>Curtobacterium</taxon>
    </lineage>
</organism>